<gene>
    <name evidence="3" type="ORF">C1752_00992</name>
</gene>
<proteinExistence type="predicted"/>
<evidence type="ECO:0000256" key="1">
    <source>
        <dbReference type="SAM" id="MobiDB-lite"/>
    </source>
</evidence>
<feature type="transmembrane region" description="Helical" evidence="2">
    <location>
        <begin position="47"/>
        <end position="75"/>
    </location>
</feature>
<keyword evidence="2" id="KW-0812">Transmembrane</keyword>
<evidence type="ECO:0000256" key="2">
    <source>
        <dbReference type="SAM" id="Phobius"/>
    </source>
</evidence>
<keyword evidence="4" id="KW-1185">Reference proteome</keyword>
<keyword evidence="2" id="KW-0472">Membrane</keyword>
<feature type="compositionally biased region" description="Low complexity" evidence="1">
    <location>
        <begin position="568"/>
        <end position="585"/>
    </location>
</feature>
<dbReference type="AlphaFoldDB" id="A0A2W1K292"/>
<dbReference type="RefSeq" id="WP_146242272.1">
    <property type="nucleotide sequence ID" value="NZ_CAWNWM010000002.1"/>
</dbReference>
<reference evidence="3 4" key="1">
    <citation type="journal article" date="2018" name="Sci. Rep.">
        <title>A novel species of the marine cyanobacterium Acaryochloris with a unique pigment content and lifestyle.</title>
        <authorList>
            <person name="Partensky F."/>
            <person name="Six C."/>
            <person name="Ratin M."/>
            <person name="Garczarek L."/>
            <person name="Vaulot D."/>
            <person name="Probert I."/>
            <person name="Calteau A."/>
            <person name="Gourvil P."/>
            <person name="Marie D."/>
            <person name="Grebert T."/>
            <person name="Bouchier C."/>
            <person name="Le Panse S."/>
            <person name="Gachenot M."/>
            <person name="Rodriguez F."/>
            <person name="Garrido J.L."/>
        </authorList>
    </citation>
    <scope>NUCLEOTIDE SEQUENCE [LARGE SCALE GENOMIC DNA]</scope>
    <source>
        <strain evidence="3 4">RCC1774</strain>
    </source>
</reference>
<name>A0A2W1K292_9CYAN</name>
<dbReference type="Proteomes" id="UP000248857">
    <property type="component" value="Unassembled WGS sequence"/>
</dbReference>
<evidence type="ECO:0000313" key="4">
    <source>
        <dbReference type="Proteomes" id="UP000248857"/>
    </source>
</evidence>
<accession>A0A2W1K292</accession>
<sequence length="585" mass="64487">MSDQPKFLRRVQNGKVVYVPQPSASGALNPRANSPVRRPVRRPRQPLTLTFGPWLATGLLLSVGTALAAIIWLSWLALSNPDAAFWLSRFLPASEATDTPQTEQPRTLEQIQRHLNTADRLPGTPIILTADFSLRSPLKAANDFLIPISSQSCKGIPCPKLAELRVYRSLKLPYPLRLFQGERYYHLLDRVTVEGPTEAELIKLVQHSDLVSRSYSLPLTNLQQYTSAPQSGVWLRLSGLKTSGSSTSAYGQVFYFHPEKGYLGLMLNWASPKGAFPVWQQVIEGGEPELLIDQSVGLEPQFAVYQVQAAPTGTLQLRPIQLSQPAFKHPVYTQSLALARQGLWKPALNLLLTVKKAQPQKWSPQAQAQLTLIERHAQVTEARARESSASPMQRILAYTVNGSWQAALAVFEDQKTRPEDVRAMLRSDAGRLKGRVNATLAVQPRQKDAIAWGAMLTHVQRGPSAAIGWTRQKAPGDQALLKKVQTLLERLETRSIPQTPSPFDAAKRKPKPQLSAPAPPQAERSPLPKATPELETVPETPQPSTSPSSNVGELEEPLNRVEGNTPVPVSEPSENPRNPEESVAL</sequence>
<dbReference type="OrthoDB" id="473580at2"/>
<keyword evidence="2" id="KW-1133">Transmembrane helix</keyword>
<evidence type="ECO:0000313" key="3">
    <source>
        <dbReference type="EMBL" id="PZD74491.1"/>
    </source>
</evidence>
<comment type="caution">
    <text evidence="3">The sequence shown here is derived from an EMBL/GenBank/DDBJ whole genome shotgun (WGS) entry which is preliminary data.</text>
</comment>
<protein>
    <submittedName>
        <fullName evidence="3">Uncharacterized protein</fullName>
    </submittedName>
</protein>
<organism evidence="3 4">
    <name type="scientific">Acaryochloris thomasi RCC1774</name>
    <dbReference type="NCBI Taxonomy" id="1764569"/>
    <lineage>
        <taxon>Bacteria</taxon>
        <taxon>Bacillati</taxon>
        <taxon>Cyanobacteriota</taxon>
        <taxon>Cyanophyceae</taxon>
        <taxon>Acaryochloridales</taxon>
        <taxon>Acaryochloridaceae</taxon>
        <taxon>Acaryochloris</taxon>
        <taxon>Acaryochloris thomasi</taxon>
    </lineage>
</organism>
<dbReference type="EMBL" id="PQWO01000002">
    <property type="protein sequence ID" value="PZD74491.1"/>
    <property type="molecule type" value="Genomic_DNA"/>
</dbReference>
<feature type="region of interest" description="Disordered" evidence="1">
    <location>
        <begin position="492"/>
        <end position="585"/>
    </location>
</feature>
<feature type="compositionally biased region" description="Low complexity" evidence="1">
    <location>
        <begin position="537"/>
        <end position="549"/>
    </location>
</feature>